<keyword evidence="3 10" id="KW-0812">Transmembrane</keyword>
<accession>A0A8K2A6K0</accession>
<sequence>MSRRRSKPWLHRWSRPIVGAIALLGALNTGYITATKLMGEAAACPTSGCETVLNSPYAFVLGQPLALFGFLAYVAMAIFALGPLWVNPDAQKDLRLKLENSTWLLLFLGSTAMMLFSFYLMYIMVTEFVVPYGPQAVCFFCIASAILATAMFGVTLLGRTWDDVGQLLFSGLIVAVITVIGTLGVYANVGQAVDDGYNIVSGEGRVFFSITETSGNAEIELARHLEAVDAKMYGAFWCPHCYEQKKLFGVEALADFPYIECAPEGQSPQVEVCQAAASQLEAAGGQFGYPAWEINGKIITGRRSLEELADLSDYQGPRDFKNTL</sequence>
<reference evidence="12" key="1">
    <citation type="submission" date="2019-12" db="EMBL/GenBank/DDBJ databases">
        <title>High-Quality draft genome sequences of three cyanobacteria isolated from the limestone walls of the Old Cathedral of Coimbra.</title>
        <authorList>
            <person name="Tiago I."/>
            <person name="Soares F."/>
            <person name="Portugal A."/>
        </authorList>
    </citation>
    <scope>NUCLEOTIDE SEQUENCE [LARGE SCALE GENOMIC DNA]</scope>
    <source>
        <strain evidence="12">C</strain>
    </source>
</reference>
<dbReference type="InterPro" id="IPR012932">
    <property type="entry name" value="VKOR"/>
</dbReference>
<feature type="domain" description="Vitamin K epoxide reductase" evidence="11">
    <location>
        <begin position="11"/>
        <end position="159"/>
    </location>
</feature>
<dbReference type="GO" id="GO:0016491">
    <property type="term" value="F:oxidoreductase activity"/>
    <property type="evidence" value="ECO:0007669"/>
    <property type="project" value="UniProtKB-KW"/>
</dbReference>
<evidence type="ECO:0000256" key="2">
    <source>
        <dbReference type="ARBA" id="ARBA00006214"/>
    </source>
</evidence>
<keyword evidence="9" id="KW-0676">Redox-active center</keyword>
<feature type="transmembrane region" description="Helical" evidence="10">
    <location>
        <begin position="167"/>
        <end position="187"/>
    </location>
</feature>
<dbReference type="SUPFAM" id="SSF52833">
    <property type="entry name" value="Thioredoxin-like"/>
    <property type="match status" value="1"/>
</dbReference>
<dbReference type="PANTHER" id="PTHR34573:SF1">
    <property type="entry name" value="VITAMIN K EPOXIDE REDUCTASE DOMAIN-CONTAINING PROTEIN"/>
    <property type="match status" value="1"/>
</dbReference>
<dbReference type="GO" id="GO:0048038">
    <property type="term" value="F:quinone binding"/>
    <property type="evidence" value="ECO:0007669"/>
    <property type="project" value="UniProtKB-KW"/>
</dbReference>
<evidence type="ECO:0000256" key="10">
    <source>
        <dbReference type="SAM" id="Phobius"/>
    </source>
</evidence>
<dbReference type="SMART" id="SM00756">
    <property type="entry name" value="VKc"/>
    <property type="match status" value="1"/>
</dbReference>
<dbReference type="InterPro" id="IPR036249">
    <property type="entry name" value="Thioredoxin-like_sf"/>
</dbReference>
<keyword evidence="8" id="KW-1015">Disulfide bond</keyword>
<evidence type="ECO:0000256" key="1">
    <source>
        <dbReference type="ARBA" id="ARBA00004141"/>
    </source>
</evidence>
<evidence type="ECO:0000313" key="13">
    <source>
        <dbReference type="Proteomes" id="UP000607397"/>
    </source>
</evidence>
<protein>
    <recommendedName>
        <fullName evidence="11">Vitamin K epoxide reductase domain-containing protein</fullName>
    </recommendedName>
</protein>
<gene>
    <name evidence="12" type="ORF">GS597_05420</name>
</gene>
<proteinExistence type="inferred from homology"/>
<feature type="transmembrane region" description="Helical" evidence="10">
    <location>
        <begin position="103"/>
        <end position="122"/>
    </location>
</feature>
<dbReference type="InterPro" id="IPR038354">
    <property type="entry name" value="VKOR_sf"/>
</dbReference>
<evidence type="ECO:0000259" key="11">
    <source>
        <dbReference type="SMART" id="SM00756"/>
    </source>
</evidence>
<dbReference type="InterPro" id="IPR044698">
    <property type="entry name" value="VKOR/LTO1"/>
</dbReference>
<comment type="similarity">
    <text evidence="2">Belongs to the VKOR family.</text>
</comment>
<evidence type="ECO:0000256" key="4">
    <source>
        <dbReference type="ARBA" id="ARBA00022719"/>
    </source>
</evidence>
<evidence type="ECO:0000256" key="3">
    <source>
        <dbReference type="ARBA" id="ARBA00022692"/>
    </source>
</evidence>
<keyword evidence="6" id="KW-0560">Oxidoreductase</keyword>
<organism evidence="12 13">
    <name type="scientific">Petrachloros mirabilis ULC683</name>
    <dbReference type="NCBI Taxonomy" id="2781853"/>
    <lineage>
        <taxon>Bacteria</taxon>
        <taxon>Bacillati</taxon>
        <taxon>Cyanobacteriota</taxon>
        <taxon>Cyanophyceae</taxon>
        <taxon>Synechococcales</taxon>
        <taxon>Petrachlorosaceae</taxon>
        <taxon>Petrachloros</taxon>
        <taxon>Petrachloros mirabilis</taxon>
    </lineage>
</organism>
<comment type="subcellular location">
    <subcellularLocation>
        <location evidence="1">Membrane</location>
        <topology evidence="1">Multi-pass membrane protein</topology>
    </subcellularLocation>
</comment>
<dbReference type="CDD" id="cd12916">
    <property type="entry name" value="VKOR_1"/>
    <property type="match status" value="1"/>
</dbReference>
<dbReference type="RefSeq" id="WP_161824441.1">
    <property type="nucleotide sequence ID" value="NZ_WVIC01000008.1"/>
</dbReference>
<evidence type="ECO:0000256" key="6">
    <source>
        <dbReference type="ARBA" id="ARBA00023002"/>
    </source>
</evidence>
<evidence type="ECO:0000256" key="8">
    <source>
        <dbReference type="ARBA" id="ARBA00023157"/>
    </source>
</evidence>
<dbReference type="AlphaFoldDB" id="A0A8K2A6K0"/>
<evidence type="ECO:0000256" key="7">
    <source>
        <dbReference type="ARBA" id="ARBA00023136"/>
    </source>
</evidence>
<feature type="transmembrane region" description="Helical" evidence="10">
    <location>
        <begin position="134"/>
        <end position="155"/>
    </location>
</feature>
<evidence type="ECO:0000256" key="9">
    <source>
        <dbReference type="ARBA" id="ARBA00023284"/>
    </source>
</evidence>
<dbReference type="GO" id="GO:0016020">
    <property type="term" value="C:membrane"/>
    <property type="evidence" value="ECO:0007669"/>
    <property type="project" value="UniProtKB-SubCell"/>
</dbReference>
<dbReference type="Gene3D" id="1.20.1440.130">
    <property type="entry name" value="VKOR domain"/>
    <property type="match status" value="1"/>
</dbReference>
<dbReference type="Pfam" id="PF07884">
    <property type="entry name" value="VKOR"/>
    <property type="match status" value="1"/>
</dbReference>
<keyword evidence="5 10" id="KW-1133">Transmembrane helix</keyword>
<feature type="transmembrane region" description="Helical" evidence="10">
    <location>
        <begin position="58"/>
        <end position="82"/>
    </location>
</feature>
<dbReference type="PANTHER" id="PTHR34573">
    <property type="entry name" value="VKC DOMAIN-CONTAINING PROTEIN"/>
    <property type="match status" value="1"/>
</dbReference>
<dbReference type="Gene3D" id="3.40.30.10">
    <property type="entry name" value="Glutaredoxin"/>
    <property type="match status" value="1"/>
</dbReference>
<keyword evidence="7 10" id="KW-0472">Membrane</keyword>
<keyword evidence="4" id="KW-0874">Quinone</keyword>
<keyword evidence="13" id="KW-1185">Reference proteome</keyword>
<dbReference type="Proteomes" id="UP000607397">
    <property type="component" value="Unassembled WGS sequence"/>
</dbReference>
<name>A0A8K2A6K0_9CYAN</name>
<dbReference type="EMBL" id="WVIC01000008">
    <property type="protein sequence ID" value="NCJ05961.1"/>
    <property type="molecule type" value="Genomic_DNA"/>
</dbReference>
<comment type="caution">
    <text evidence="12">The sequence shown here is derived from an EMBL/GenBank/DDBJ whole genome shotgun (WGS) entry which is preliminary data.</text>
</comment>
<evidence type="ECO:0000256" key="5">
    <source>
        <dbReference type="ARBA" id="ARBA00022989"/>
    </source>
</evidence>
<evidence type="ECO:0000313" key="12">
    <source>
        <dbReference type="EMBL" id="NCJ05961.1"/>
    </source>
</evidence>